<dbReference type="RefSeq" id="WP_199318233.1">
    <property type="nucleotide sequence ID" value="NZ_BIMW01000225.1"/>
</dbReference>
<comment type="caution">
    <text evidence="2">The sequence shown here is derived from an EMBL/GenBank/DDBJ whole genome shotgun (WGS) entry which is preliminary data.</text>
</comment>
<dbReference type="GeneID" id="301685449"/>
<protein>
    <submittedName>
        <fullName evidence="2">Uncharacterized protein</fullName>
    </submittedName>
</protein>
<reference evidence="2 3" key="1">
    <citation type="journal article" date="2019" name="J Genomics">
        <title>The Draft Genome of a Hydrogen-producing Cyanobacterium, Arthrospira platensis NIES-46.</title>
        <authorList>
            <person name="Suzuki S."/>
            <person name="Yamaguchi H."/>
            <person name="Kawachi M."/>
        </authorList>
    </citation>
    <scope>NUCLEOTIDE SEQUENCE [LARGE SCALE GENOMIC DNA]</scope>
    <source>
        <strain evidence="2 3">NIES-46</strain>
    </source>
</reference>
<evidence type="ECO:0000256" key="1">
    <source>
        <dbReference type="SAM" id="SignalP"/>
    </source>
</evidence>
<keyword evidence="3" id="KW-1185">Reference proteome</keyword>
<proteinExistence type="predicted"/>
<evidence type="ECO:0000313" key="2">
    <source>
        <dbReference type="EMBL" id="GCE96668.1"/>
    </source>
</evidence>
<feature type="signal peptide" evidence="1">
    <location>
        <begin position="1"/>
        <end position="22"/>
    </location>
</feature>
<name>A0A5M3TF55_LIMPL</name>
<dbReference type="Proteomes" id="UP000326169">
    <property type="component" value="Unassembled WGS sequence"/>
</dbReference>
<organism evidence="2 3">
    <name type="scientific">Limnospira platensis NIES-46</name>
    <dbReference type="NCBI Taxonomy" id="1236695"/>
    <lineage>
        <taxon>Bacteria</taxon>
        <taxon>Bacillati</taxon>
        <taxon>Cyanobacteriota</taxon>
        <taxon>Cyanophyceae</taxon>
        <taxon>Oscillatoriophycideae</taxon>
        <taxon>Oscillatoriales</taxon>
        <taxon>Sirenicapillariaceae</taxon>
        <taxon>Limnospira</taxon>
    </lineage>
</organism>
<feature type="chain" id="PRO_5047000356" evidence="1">
    <location>
        <begin position="23"/>
        <end position="122"/>
    </location>
</feature>
<sequence length="122" mass="13882">MRSFILLSSLTTLGFTPLVAEANPNWITVRCTFTSGENRLRDSCELNQIDDESGRRVGSQLRWSDGVLTGIEVLTINREPRDRVWSRFGLAEIDGELSDYKVFSDGGVCFTIRRNQNTICYR</sequence>
<dbReference type="EMBL" id="BIMW01000225">
    <property type="protein sequence ID" value="GCE96668.1"/>
    <property type="molecule type" value="Genomic_DNA"/>
</dbReference>
<gene>
    <name evidence="2" type="ORF">NIES46_47400</name>
</gene>
<keyword evidence="1" id="KW-0732">Signal</keyword>
<accession>A0A5M3TF55</accession>
<evidence type="ECO:0000313" key="3">
    <source>
        <dbReference type="Proteomes" id="UP000326169"/>
    </source>
</evidence>